<dbReference type="PANTHER" id="PTHR44591:SF3">
    <property type="entry name" value="RESPONSE REGULATORY DOMAIN-CONTAINING PROTEIN"/>
    <property type="match status" value="1"/>
</dbReference>
<evidence type="ECO:0000256" key="1">
    <source>
        <dbReference type="ARBA" id="ARBA00022553"/>
    </source>
</evidence>
<dbReference type="PROSITE" id="PS50110">
    <property type="entry name" value="RESPONSE_REGULATORY"/>
    <property type="match status" value="1"/>
</dbReference>
<evidence type="ECO:0000313" key="8">
    <source>
        <dbReference type="Proteomes" id="UP000295293"/>
    </source>
</evidence>
<protein>
    <submittedName>
        <fullName evidence="7">Response regulator receiver domain-containing protein</fullName>
    </submittedName>
</protein>
<evidence type="ECO:0000259" key="6">
    <source>
        <dbReference type="PROSITE" id="PS50894"/>
    </source>
</evidence>
<feature type="domain" description="HPt" evidence="6">
    <location>
        <begin position="150"/>
        <end position="246"/>
    </location>
</feature>
<dbReference type="SUPFAM" id="SSF52172">
    <property type="entry name" value="CheY-like"/>
    <property type="match status" value="1"/>
</dbReference>
<keyword evidence="8" id="KW-1185">Reference proteome</keyword>
<accession>A0A4R6YNY4</accession>
<evidence type="ECO:0000259" key="5">
    <source>
        <dbReference type="PROSITE" id="PS50110"/>
    </source>
</evidence>
<reference evidence="7 8" key="1">
    <citation type="submission" date="2019-03" db="EMBL/GenBank/DDBJ databases">
        <title>Genomic Encyclopedia of Type Strains, Phase IV (KMG-IV): sequencing the most valuable type-strain genomes for metagenomic binning, comparative biology and taxonomic classification.</title>
        <authorList>
            <person name="Goeker M."/>
        </authorList>
    </citation>
    <scope>NUCLEOTIDE SEQUENCE [LARGE SCALE GENOMIC DNA]</scope>
    <source>
        <strain evidence="7 8">DSM 21667</strain>
    </source>
</reference>
<gene>
    <name evidence="7" type="ORF">DFR29_11694</name>
</gene>
<evidence type="ECO:0000313" key="7">
    <source>
        <dbReference type="EMBL" id="TDR39393.1"/>
    </source>
</evidence>
<proteinExistence type="predicted"/>
<dbReference type="SMART" id="SM00448">
    <property type="entry name" value="REC"/>
    <property type="match status" value="1"/>
</dbReference>
<dbReference type="PANTHER" id="PTHR44591">
    <property type="entry name" value="STRESS RESPONSE REGULATOR PROTEIN 1"/>
    <property type="match status" value="1"/>
</dbReference>
<dbReference type="Gene3D" id="1.20.120.160">
    <property type="entry name" value="HPT domain"/>
    <property type="match status" value="1"/>
</dbReference>
<comment type="caution">
    <text evidence="7">The sequence shown here is derived from an EMBL/GenBank/DDBJ whole genome shotgun (WGS) entry which is preliminary data.</text>
</comment>
<organism evidence="7 8">
    <name type="scientific">Tahibacter aquaticus</name>
    <dbReference type="NCBI Taxonomy" id="520092"/>
    <lineage>
        <taxon>Bacteria</taxon>
        <taxon>Pseudomonadati</taxon>
        <taxon>Pseudomonadota</taxon>
        <taxon>Gammaproteobacteria</taxon>
        <taxon>Lysobacterales</taxon>
        <taxon>Rhodanobacteraceae</taxon>
        <taxon>Tahibacter</taxon>
    </lineage>
</organism>
<dbReference type="InterPro" id="IPR036641">
    <property type="entry name" value="HPT_dom_sf"/>
</dbReference>
<dbReference type="RefSeq" id="WP_133820860.1">
    <property type="nucleotide sequence ID" value="NZ_SNZH01000016.1"/>
</dbReference>
<feature type="modified residue" description="4-aspartylphosphate" evidence="4">
    <location>
        <position position="51"/>
    </location>
</feature>
<dbReference type="GO" id="GO:0000160">
    <property type="term" value="P:phosphorelay signal transduction system"/>
    <property type="evidence" value="ECO:0007669"/>
    <property type="project" value="UniProtKB-KW"/>
</dbReference>
<dbReference type="Proteomes" id="UP000295293">
    <property type="component" value="Unassembled WGS sequence"/>
</dbReference>
<dbReference type="EMBL" id="SNZH01000016">
    <property type="protein sequence ID" value="TDR39393.1"/>
    <property type="molecule type" value="Genomic_DNA"/>
</dbReference>
<feature type="modified residue" description="Phosphohistidine" evidence="3">
    <location>
        <position position="190"/>
    </location>
</feature>
<dbReference type="InterPro" id="IPR011006">
    <property type="entry name" value="CheY-like_superfamily"/>
</dbReference>
<evidence type="ECO:0000256" key="2">
    <source>
        <dbReference type="ARBA" id="ARBA00023012"/>
    </source>
</evidence>
<dbReference type="Gene3D" id="3.40.50.2300">
    <property type="match status" value="1"/>
</dbReference>
<name>A0A4R6YNY4_9GAMM</name>
<dbReference type="Pfam" id="PF00072">
    <property type="entry name" value="Response_reg"/>
    <property type="match status" value="1"/>
</dbReference>
<keyword evidence="1 4" id="KW-0597">Phosphoprotein</keyword>
<dbReference type="PROSITE" id="PS50894">
    <property type="entry name" value="HPT"/>
    <property type="match status" value="1"/>
</dbReference>
<dbReference type="CDD" id="cd17546">
    <property type="entry name" value="REC_hyHK_CKI1_RcsC-like"/>
    <property type="match status" value="1"/>
</dbReference>
<sequence>MYLLLADDNPVTLQFLAEAVRQLGHRSAVASDGTAALALARREHFDLLLLDLQMPGLDGKAVLRQLRGDSQARCQHSPALATTAETGPALARQLIADGFAAVLAKPLDLATLERALQGWHSFHGMLAEDLEEYAALPLLDDDAAIARLGTRETVQALRRLFALELLALPAELDDGLAAADRAGQLRERLHRLLASAGFCGAARLERAIRDLRKQIDRDAALTAEHLRELREVTAATLGVLEDGPAA</sequence>
<keyword evidence="2" id="KW-0902">Two-component regulatory system</keyword>
<dbReference type="AlphaFoldDB" id="A0A4R6YNY4"/>
<dbReference type="InterPro" id="IPR050595">
    <property type="entry name" value="Bact_response_regulator"/>
</dbReference>
<dbReference type="InterPro" id="IPR008207">
    <property type="entry name" value="Sig_transdc_His_kin_Hpt_dom"/>
</dbReference>
<dbReference type="SUPFAM" id="SSF47226">
    <property type="entry name" value="Histidine-containing phosphotransfer domain, HPT domain"/>
    <property type="match status" value="1"/>
</dbReference>
<dbReference type="GO" id="GO:0004672">
    <property type="term" value="F:protein kinase activity"/>
    <property type="evidence" value="ECO:0007669"/>
    <property type="project" value="UniProtKB-ARBA"/>
</dbReference>
<feature type="domain" description="Response regulatory" evidence="5">
    <location>
        <begin position="2"/>
        <end position="120"/>
    </location>
</feature>
<dbReference type="OrthoDB" id="5966285at2"/>
<dbReference type="InterPro" id="IPR001789">
    <property type="entry name" value="Sig_transdc_resp-reg_receiver"/>
</dbReference>
<evidence type="ECO:0000256" key="4">
    <source>
        <dbReference type="PROSITE-ProRule" id="PRU00169"/>
    </source>
</evidence>
<evidence type="ECO:0000256" key="3">
    <source>
        <dbReference type="PROSITE-ProRule" id="PRU00110"/>
    </source>
</evidence>